<dbReference type="AlphaFoldDB" id="A0A9P5P3U9"/>
<accession>A0A9P5P3U9</accession>
<keyword evidence="4" id="KW-0539">Nucleus</keyword>
<evidence type="ECO:0000256" key="3">
    <source>
        <dbReference type="ARBA" id="ARBA00022927"/>
    </source>
</evidence>
<comment type="subcellular location">
    <subcellularLocation>
        <location evidence="1">Nucleus</location>
    </subcellularLocation>
</comment>
<dbReference type="PANTHER" id="PTHR10997">
    <property type="entry name" value="IMPORTIN-7, 8, 11"/>
    <property type="match status" value="1"/>
</dbReference>
<dbReference type="GO" id="GO:0031267">
    <property type="term" value="F:small GTPase binding"/>
    <property type="evidence" value="ECO:0007669"/>
    <property type="project" value="InterPro"/>
</dbReference>
<dbReference type="SUPFAM" id="SSF48371">
    <property type="entry name" value="ARM repeat"/>
    <property type="match status" value="1"/>
</dbReference>
<dbReference type="PANTHER" id="PTHR10997:SF9">
    <property type="entry name" value="IMPORTIN-9"/>
    <property type="match status" value="1"/>
</dbReference>
<protein>
    <submittedName>
        <fullName evidence="6">Armadillo-type protein</fullName>
    </submittedName>
</protein>
<dbReference type="GO" id="GO:0006606">
    <property type="term" value="P:protein import into nucleus"/>
    <property type="evidence" value="ECO:0007669"/>
    <property type="project" value="TreeGrafter"/>
</dbReference>
<dbReference type="Proteomes" id="UP000724874">
    <property type="component" value="Unassembled WGS sequence"/>
</dbReference>
<organism evidence="6 7">
    <name type="scientific">Gymnopilus junonius</name>
    <name type="common">Spectacular rustgill mushroom</name>
    <name type="synonym">Gymnopilus spectabilis subsp. junonius</name>
    <dbReference type="NCBI Taxonomy" id="109634"/>
    <lineage>
        <taxon>Eukaryota</taxon>
        <taxon>Fungi</taxon>
        <taxon>Dikarya</taxon>
        <taxon>Basidiomycota</taxon>
        <taxon>Agaricomycotina</taxon>
        <taxon>Agaricomycetes</taxon>
        <taxon>Agaricomycetidae</taxon>
        <taxon>Agaricales</taxon>
        <taxon>Agaricineae</taxon>
        <taxon>Hymenogastraceae</taxon>
        <taxon>Gymnopilus</taxon>
    </lineage>
</organism>
<dbReference type="InterPro" id="IPR056840">
    <property type="entry name" value="HEAT_IPO9_central"/>
</dbReference>
<evidence type="ECO:0000259" key="5">
    <source>
        <dbReference type="PROSITE" id="PS50166"/>
    </source>
</evidence>
<keyword evidence="3" id="KW-0653">Protein transport</keyword>
<keyword evidence="2" id="KW-0813">Transport</keyword>
<dbReference type="Gene3D" id="1.25.10.10">
    <property type="entry name" value="Leucine-rich Repeat Variant"/>
    <property type="match status" value="1"/>
</dbReference>
<comment type="caution">
    <text evidence="6">The sequence shown here is derived from an EMBL/GenBank/DDBJ whole genome shotgun (WGS) entry which is preliminary data.</text>
</comment>
<dbReference type="GO" id="GO:0005635">
    <property type="term" value="C:nuclear envelope"/>
    <property type="evidence" value="ECO:0007669"/>
    <property type="project" value="TreeGrafter"/>
</dbReference>
<evidence type="ECO:0000313" key="7">
    <source>
        <dbReference type="Proteomes" id="UP000724874"/>
    </source>
</evidence>
<dbReference type="InterPro" id="IPR011989">
    <property type="entry name" value="ARM-like"/>
</dbReference>
<proteinExistence type="predicted"/>
<evidence type="ECO:0000313" key="6">
    <source>
        <dbReference type="EMBL" id="KAF8913175.1"/>
    </source>
</evidence>
<dbReference type="InterPro" id="IPR016024">
    <property type="entry name" value="ARM-type_fold"/>
</dbReference>
<gene>
    <name evidence="6" type="ORF">CPB84DRAFT_1812077</name>
</gene>
<evidence type="ECO:0000256" key="2">
    <source>
        <dbReference type="ARBA" id="ARBA00022448"/>
    </source>
</evidence>
<dbReference type="EMBL" id="JADNYJ010000002">
    <property type="protein sequence ID" value="KAF8913175.1"/>
    <property type="molecule type" value="Genomic_DNA"/>
</dbReference>
<dbReference type="Pfam" id="PF25018">
    <property type="entry name" value="HEAT_IPO9_c"/>
    <property type="match status" value="1"/>
</dbReference>
<sequence length="1036" mass="113947">MTSSEIAQCLSSTLSPDTSTRIAAELTLANLFSRPDVSISLSQLVLAQDVGMPLRQISCIGDPNIALRKYVRERWSPYFPGFKGNAPSVEIKSQVRDAVFRGLSDPNRKIRTLSAHTLSSIANSDWPDEYPNLLSSLIGLLSSGSPDSVHGAMQVFTEFIKSDLTEDQILPVLRDLLPALLRILGLPEEHSPPTRARTVSVFRQCVTALFMVKDQHPQAVKEAVASVLPVWLEAFKVLLAIDPTQDVASNSNWDGLTVRIQIFRTLETLHTSFPRALVPYLPDFMTVSLHHLRVLYSTFRTYYLAASESVPTTSEDEAIELPQLLCPIIDFLAAVIRGGKARDWLVADNVLSVVSSVFAFVQMTDEDVETWTNNANDFVAQEEDETQAYSVRVAGFDLLASLIERNPVQTSKSIHVNIEQVILSSEQARRSEDNEWWRPLEAALAAVGSQAESVLDCIEDEQESGQPKPIDIDYLLASVIPSILSLSDFPFLQGRGFVFASQYAKVLPLQSAGHYLGAAIQVLESPETGVPVKISAVKAVNNFCQGGEDSAFIPFAPRIAQDLGPFLLVASEDTLSLVLETISVVLEVDQGKWLTTDLTESLVSAVLEVWHKNNKDPIFISILTDILANLASSPTLGIYETVVKKALPILTVAITSAKQEESWISSSAIDLITSLVRGAPQNGLGDGFFQLFAPNLFSCLATAEDRDVLQNGIECLTLVIRKDCNQLLSWNDGNGRSGLEYVLSLVAQVLQSQDESGGLQIGDLIIHLLRRAGESVLPAMIFRMTSAKTATFLQSLVIPFAFLINNQRDTVLSLLETIDIEGRSGLDILIQTWCENAEVFQGFWPSRVSTLALTQLFAAEQCQSLQSLTVKGDMIIKPETKNVIMTRSRTKTTPHEFTTIPFPVKALKIVLHDIQSDGDAATLTAQGNVYDVESDDGDEDWAEEDNANLGLKKDELAFLSDMLGPKGIAFDNDEILDDNDDEDLRNDPVSQMDMQTHLKSFLRKSAAHNTNNFSAVVDQLTPEELLVLRRIVNDSS</sequence>
<keyword evidence="7" id="KW-1185">Reference proteome</keyword>
<feature type="domain" description="Importin N-terminal" evidence="5">
    <location>
        <begin position="24"/>
        <end position="105"/>
    </location>
</feature>
<dbReference type="InterPro" id="IPR001494">
    <property type="entry name" value="Importin-beta_N"/>
</dbReference>
<dbReference type="GO" id="GO:0005829">
    <property type="term" value="C:cytosol"/>
    <property type="evidence" value="ECO:0007669"/>
    <property type="project" value="TreeGrafter"/>
</dbReference>
<name>A0A9P5P3U9_GYMJU</name>
<dbReference type="PROSITE" id="PS50166">
    <property type="entry name" value="IMPORTIN_B_NT"/>
    <property type="match status" value="1"/>
</dbReference>
<evidence type="ECO:0000256" key="4">
    <source>
        <dbReference type="ARBA" id="ARBA00023242"/>
    </source>
</evidence>
<reference evidence="6" key="1">
    <citation type="submission" date="2020-11" db="EMBL/GenBank/DDBJ databases">
        <authorList>
            <consortium name="DOE Joint Genome Institute"/>
            <person name="Ahrendt S."/>
            <person name="Riley R."/>
            <person name="Andreopoulos W."/>
            <person name="LaButti K."/>
            <person name="Pangilinan J."/>
            <person name="Ruiz-duenas F.J."/>
            <person name="Barrasa J.M."/>
            <person name="Sanchez-Garcia M."/>
            <person name="Camarero S."/>
            <person name="Miyauchi S."/>
            <person name="Serrano A."/>
            <person name="Linde D."/>
            <person name="Babiker R."/>
            <person name="Drula E."/>
            <person name="Ayuso-Fernandez I."/>
            <person name="Pacheco R."/>
            <person name="Padilla G."/>
            <person name="Ferreira P."/>
            <person name="Barriuso J."/>
            <person name="Kellner H."/>
            <person name="Castanera R."/>
            <person name="Alfaro M."/>
            <person name="Ramirez L."/>
            <person name="Pisabarro A.G."/>
            <person name="Kuo A."/>
            <person name="Tritt A."/>
            <person name="Lipzen A."/>
            <person name="He G."/>
            <person name="Yan M."/>
            <person name="Ng V."/>
            <person name="Cullen D."/>
            <person name="Martin F."/>
            <person name="Rosso M.-N."/>
            <person name="Henrissat B."/>
            <person name="Hibbett D."/>
            <person name="Martinez A.T."/>
            <person name="Grigoriev I.V."/>
        </authorList>
    </citation>
    <scope>NUCLEOTIDE SEQUENCE</scope>
    <source>
        <strain evidence="6">AH 44721</strain>
    </source>
</reference>
<dbReference type="OrthoDB" id="431626at2759"/>
<evidence type="ECO:0000256" key="1">
    <source>
        <dbReference type="ARBA" id="ARBA00004123"/>
    </source>
</evidence>